<evidence type="ECO:0000313" key="3">
    <source>
        <dbReference type="Proteomes" id="UP000241912"/>
    </source>
</evidence>
<dbReference type="AlphaFoldDB" id="A0A2P7NR39"/>
<evidence type="ECO:0000256" key="1">
    <source>
        <dbReference type="SAM" id="MobiDB-lite"/>
    </source>
</evidence>
<organism evidence="2 3">
    <name type="scientific">Nitrosomonas supralitoralis</name>
    <dbReference type="NCBI Taxonomy" id="2116706"/>
    <lineage>
        <taxon>Bacteria</taxon>
        <taxon>Pseudomonadati</taxon>
        <taxon>Pseudomonadota</taxon>
        <taxon>Betaproteobacteria</taxon>
        <taxon>Nitrosomonadales</taxon>
        <taxon>Nitrosomonadaceae</taxon>
        <taxon>Nitrosomonas</taxon>
    </lineage>
</organism>
<evidence type="ECO:0000313" key="2">
    <source>
        <dbReference type="EMBL" id="PSJ15907.1"/>
    </source>
</evidence>
<evidence type="ECO:0008006" key="4">
    <source>
        <dbReference type="Google" id="ProtNLM"/>
    </source>
</evidence>
<protein>
    <recommendedName>
        <fullName evidence="4">CheB methylesterase</fullName>
    </recommendedName>
</protein>
<feature type="non-terminal residue" evidence="2">
    <location>
        <position position="100"/>
    </location>
</feature>
<dbReference type="EMBL" id="PXXU01000105">
    <property type="protein sequence ID" value="PSJ15907.1"/>
    <property type="molecule type" value="Genomic_DNA"/>
</dbReference>
<gene>
    <name evidence="2" type="ORF">C7H79_16445</name>
</gene>
<dbReference type="Proteomes" id="UP000241912">
    <property type="component" value="Unassembled WGS sequence"/>
</dbReference>
<keyword evidence="3" id="KW-1185">Reference proteome</keyword>
<sequence>MLEFHRATSCKVIDYNFRISDFRKTLNKEIEENTPSEDNLQSANPFTDHDFPDAEIKEDSALGLKSPTFPIVGVGASAGGVDALQRLFNSLPSNHGIAYV</sequence>
<dbReference type="SUPFAM" id="SSF52738">
    <property type="entry name" value="Methylesterase CheB, C-terminal domain"/>
    <property type="match status" value="1"/>
</dbReference>
<proteinExistence type="predicted"/>
<accession>A0A2P7NR39</accession>
<feature type="region of interest" description="Disordered" evidence="1">
    <location>
        <begin position="29"/>
        <end position="53"/>
    </location>
</feature>
<name>A0A2P7NR39_9PROT</name>
<feature type="compositionally biased region" description="Polar residues" evidence="1">
    <location>
        <begin position="36"/>
        <end position="45"/>
    </location>
</feature>
<dbReference type="InterPro" id="IPR035909">
    <property type="entry name" value="CheB_C"/>
</dbReference>
<dbReference type="Gene3D" id="3.40.50.180">
    <property type="entry name" value="Methylesterase CheB, C-terminal domain"/>
    <property type="match status" value="1"/>
</dbReference>
<reference evidence="2 3" key="1">
    <citation type="submission" date="2018-03" db="EMBL/GenBank/DDBJ databases">
        <title>Draft genome of Nitrosomonas supralitoralis APG5.</title>
        <authorList>
            <person name="Urakawa H."/>
            <person name="Lopez J.V."/>
        </authorList>
    </citation>
    <scope>NUCLEOTIDE SEQUENCE [LARGE SCALE GENOMIC DNA]</scope>
    <source>
        <strain evidence="2 3">APG5</strain>
    </source>
</reference>
<comment type="caution">
    <text evidence="2">The sequence shown here is derived from an EMBL/GenBank/DDBJ whole genome shotgun (WGS) entry which is preliminary data.</text>
</comment>